<dbReference type="GO" id="GO:0006812">
    <property type="term" value="P:monoatomic cation transport"/>
    <property type="evidence" value="ECO:0007669"/>
    <property type="project" value="InterPro"/>
</dbReference>
<gene>
    <name evidence="1" type="ORF">Scaly_0487100</name>
</gene>
<proteinExistence type="predicted"/>
<dbReference type="AlphaFoldDB" id="A0AAW2RPY2"/>
<reference evidence="1" key="2">
    <citation type="journal article" date="2024" name="Plant">
        <title>Genomic evolution and insights into agronomic trait innovations of Sesamum species.</title>
        <authorList>
            <person name="Miao H."/>
            <person name="Wang L."/>
            <person name="Qu L."/>
            <person name="Liu H."/>
            <person name="Sun Y."/>
            <person name="Le M."/>
            <person name="Wang Q."/>
            <person name="Wei S."/>
            <person name="Zheng Y."/>
            <person name="Lin W."/>
            <person name="Duan Y."/>
            <person name="Cao H."/>
            <person name="Xiong S."/>
            <person name="Wang X."/>
            <person name="Wei L."/>
            <person name="Li C."/>
            <person name="Ma Q."/>
            <person name="Ju M."/>
            <person name="Zhao R."/>
            <person name="Li G."/>
            <person name="Mu C."/>
            <person name="Tian Q."/>
            <person name="Mei H."/>
            <person name="Zhang T."/>
            <person name="Gao T."/>
            <person name="Zhang H."/>
        </authorList>
    </citation>
    <scope>NUCLEOTIDE SEQUENCE</scope>
    <source>
        <strain evidence="1">KEN8</strain>
    </source>
</reference>
<sequence>MAEAKSELQPVAAADASGGRFGGFFQVGRPKVRVTSEYDSESSVFLHKASCKLLDNLAKLKLSFQENDALLKTSFEIMPGFQFKAASKSRAQQGEVAMVADLAGPAYKFELSSTLPSIGMESYVEPLEI</sequence>
<organism evidence="1">
    <name type="scientific">Sesamum calycinum</name>
    <dbReference type="NCBI Taxonomy" id="2727403"/>
    <lineage>
        <taxon>Eukaryota</taxon>
        <taxon>Viridiplantae</taxon>
        <taxon>Streptophyta</taxon>
        <taxon>Embryophyta</taxon>
        <taxon>Tracheophyta</taxon>
        <taxon>Spermatophyta</taxon>
        <taxon>Magnoliopsida</taxon>
        <taxon>eudicotyledons</taxon>
        <taxon>Gunneridae</taxon>
        <taxon>Pentapetalae</taxon>
        <taxon>asterids</taxon>
        <taxon>lamiids</taxon>
        <taxon>Lamiales</taxon>
        <taxon>Pedaliaceae</taxon>
        <taxon>Sesamum</taxon>
    </lineage>
</organism>
<dbReference type="GO" id="GO:0009707">
    <property type="term" value="C:chloroplast outer membrane"/>
    <property type="evidence" value="ECO:0007669"/>
    <property type="project" value="TreeGrafter"/>
</dbReference>
<dbReference type="PANTHER" id="PTHR35484:SF2">
    <property type="entry name" value="OUTER ENVELOPE PORE PROTEIN 37, CHLOROPLASTIC"/>
    <property type="match status" value="1"/>
</dbReference>
<name>A0AAW2RPY2_9LAMI</name>
<dbReference type="EMBL" id="JACGWM010000003">
    <property type="protein sequence ID" value="KAL0381998.1"/>
    <property type="molecule type" value="Genomic_DNA"/>
</dbReference>
<comment type="caution">
    <text evidence="1">The sequence shown here is derived from an EMBL/GenBank/DDBJ whole genome shotgun (WGS) entry which is preliminary data.</text>
</comment>
<dbReference type="InterPro" id="IPR038951">
    <property type="entry name" value="OEP37-like"/>
</dbReference>
<accession>A0AAW2RPY2</accession>
<reference evidence="1" key="1">
    <citation type="submission" date="2020-06" db="EMBL/GenBank/DDBJ databases">
        <authorList>
            <person name="Li T."/>
            <person name="Hu X."/>
            <person name="Zhang T."/>
            <person name="Song X."/>
            <person name="Zhang H."/>
            <person name="Dai N."/>
            <person name="Sheng W."/>
            <person name="Hou X."/>
            <person name="Wei L."/>
        </authorList>
    </citation>
    <scope>NUCLEOTIDE SEQUENCE</scope>
    <source>
        <strain evidence="1">KEN8</strain>
        <tissue evidence="1">Leaf</tissue>
    </source>
</reference>
<dbReference type="PANTHER" id="PTHR35484">
    <property type="entry name" value="OUTER ENVELOPE PORE PROTEIN 37, CHLOROPLASTIC"/>
    <property type="match status" value="1"/>
</dbReference>
<evidence type="ECO:0000313" key="1">
    <source>
        <dbReference type="EMBL" id="KAL0381998.1"/>
    </source>
</evidence>
<protein>
    <submittedName>
        <fullName evidence="1">Outer envelope pore protein 37, chloroplastic</fullName>
    </submittedName>
</protein>
<dbReference type="GO" id="GO:0005216">
    <property type="term" value="F:monoatomic ion channel activity"/>
    <property type="evidence" value="ECO:0007669"/>
    <property type="project" value="InterPro"/>
</dbReference>